<feature type="compositionally biased region" description="Basic residues" evidence="1">
    <location>
        <begin position="10"/>
        <end position="22"/>
    </location>
</feature>
<reference evidence="2" key="1">
    <citation type="submission" date="2014-11" db="EMBL/GenBank/DDBJ databases">
        <authorList>
            <person name="Amaro Gonzalez C."/>
        </authorList>
    </citation>
    <scope>NUCLEOTIDE SEQUENCE</scope>
</reference>
<reference evidence="2" key="2">
    <citation type="journal article" date="2015" name="Fish Shellfish Immunol.">
        <title>Early steps in the European eel (Anguilla anguilla)-Vibrio vulnificus interaction in the gills: Role of the RtxA13 toxin.</title>
        <authorList>
            <person name="Callol A."/>
            <person name="Pajuelo D."/>
            <person name="Ebbesson L."/>
            <person name="Teles M."/>
            <person name="MacKenzie S."/>
            <person name="Amaro C."/>
        </authorList>
    </citation>
    <scope>NUCLEOTIDE SEQUENCE</scope>
</reference>
<protein>
    <submittedName>
        <fullName evidence="2">Uncharacterized protein</fullName>
    </submittedName>
</protein>
<proteinExistence type="predicted"/>
<evidence type="ECO:0000313" key="2">
    <source>
        <dbReference type="EMBL" id="JAH06340.1"/>
    </source>
</evidence>
<dbReference type="EMBL" id="GBXM01102237">
    <property type="protein sequence ID" value="JAH06340.1"/>
    <property type="molecule type" value="Transcribed_RNA"/>
</dbReference>
<organism evidence="2">
    <name type="scientific">Anguilla anguilla</name>
    <name type="common">European freshwater eel</name>
    <name type="synonym">Muraena anguilla</name>
    <dbReference type="NCBI Taxonomy" id="7936"/>
    <lineage>
        <taxon>Eukaryota</taxon>
        <taxon>Metazoa</taxon>
        <taxon>Chordata</taxon>
        <taxon>Craniata</taxon>
        <taxon>Vertebrata</taxon>
        <taxon>Euteleostomi</taxon>
        <taxon>Actinopterygii</taxon>
        <taxon>Neopterygii</taxon>
        <taxon>Teleostei</taxon>
        <taxon>Anguilliformes</taxon>
        <taxon>Anguillidae</taxon>
        <taxon>Anguilla</taxon>
    </lineage>
</organism>
<evidence type="ECO:0000256" key="1">
    <source>
        <dbReference type="SAM" id="MobiDB-lite"/>
    </source>
</evidence>
<name>A0A0E9PQK0_ANGAN</name>
<sequence>MNRSLQGKGSKYKNHRTKKKQKQDKNSKPSTLHLTFQHHNSHLNCFNVDLFISTHFPGRKSPCGYLVVL</sequence>
<feature type="region of interest" description="Disordered" evidence="1">
    <location>
        <begin position="1"/>
        <end position="31"/>
    </location>
</feature>
<dbReference type="AlphaFoldDB" id="A0A0E9PQK0"/>
<accession>A0A0E9PQK0</accession>